<evidence type="ECO:0000313" key="2">
    <source>
        <dbReference type="EMBL" id="TWU59702.1"/>
    </source>
</evidence>
<gene>
    <name evidence="2" type="ORF">V7x_54760</name>
</gene>
<keyword evidence="1" id="KW-0732">Signal</keyword>
<feature type="signal peptide" evidence="1">
    <location>
        <begin position="1"/>
        <end position="24"/>
    </location>
</feature>
<proteinExistence type="predicted"/>
<accession>A0A5C6FFY2</accession>
<organism evidence="2 3">
    <name type="scientific">Crateriforma conspicua</name>
    <dbReference type="NCBI Taxonomy" id="2527996"/>
    <lineage>
        <taxon>Bacteria</taxon>
        <taxon>Pseudomonadati</taxon>
        <taxon>Planctomycetota</taxon>
        <taxon>Planctomycetia</taxon>
        <taxon>Planctomycetales</taxon>
        <taxon>Planctomycetaceae</taxon>
        <taxon>Crateriforma</taxon>
    </lineage>
</organism>
<comment type="caution">
    <text evidence="2">The sequence shown here is derived from an EMBL/GenBank/DDBJ whole genome shotgun (WGS) entry which is preliminary data.</text>
</comment>
<evidence type="ECO:0000256" key="1">
    <source>
        <dbReference type="SAM" id="SignalP"/>
    </source>
</evidence>
<dbReference type="RefSeq" id="WP_146416493.1">
    <property type="nucleotide sequence ID" value="NZ_SJPZ01000004.1"/>
</dbReference>
<feature type="chain" id="PRO_5022899835" description="Secreted protein" evidence="1">
    <location>
        <begin position="25"/>
        <end position="139"/>
    </location>
</feature>
<dbReference type="PROSITE" id="PS51257">
    <property type="entry name" value="PROKAR_LIPOPROTEIN"/>
    <property type="match status" value="1"/>
</dbReference>
<evidence type="ECO:0000313" key="3">
    <source>
        <dbReference type="Proteomes" id="UP000316476"/>
    </source>
</evidence>
<reference evidence="2 3" key="1">
    <citation type="submission" date="2019-02" db="EMBL/GenBank/DDBJ databases">
        <title>Deep-cultivation of Planctomycetes and their phenomic and genomic characterization uncovers novel biology.</title>
        <authorList>
            <person name="Wiegand S."/>
            <person name="Jogler M."/>
            <person name="Boedeker C."/>
            <person name="Pinto D."/>
            <person name="Vollmers J."/>
            <person name="Rivas-Marin E."/>
            <person name="Kohn T."/>
            <person name="Peeters S.H."/>
            <person name="Heuer A."/>
            <person name="Rast P."/>
            <person name="Oberbeckmann S."/>
            <person name="Bunk B."/>
            <person name="Jeske O."/>
            <person name="Meyerdierks A."/>
            <person name="Storesund J.E."/>
            <person name="Kallscheuer N."/>
            <person name="Luecker S."/>
            <person name="Lage O.M."/>
            <person name="Pohl T."/>
            <person name="Merkel B.J."/>
            <person name="Hornburger P."/>
            <person name="Mueller R.-W."/>
            <person name="Bruemmer F."/>
            <person name="Labrenz M."/>
            <person name="Spormann A.M."/>
            <person name="Op Den Camp H."/>
            <person name="Overmann J."/>
            <person name="Amann R."/>
            <person name="Jetten M.S.M."/>
            <person name="Mascher T."/>
            <person name="Medema M.H."/>
            <person name="Devos D.P."/>
            <person name="Kaster A.-K."/>
            <person name="Ovreas L."/>
            <person name="Rohde M."/>
            <person name="Galperin M.Y."/>
            <person name="Jogler C."/>
        </authorList>
    </citation>
    <scope>NUCLEOTIDE SEQUENCE [LARGE SCALE GENOMIC DNA]</scope>
    <source>
        <strain evidence="2 3">V7</strain>
    </source>
</reference>
<dbReference type="Proteomes" id="UP000316476">
    <property type="component" value="Unassembled WGS sequence"/>
</dbReference>
<dbReference type="EMBL" id="SJPZ01000004">
    <property type="protein sequence ID" value="TWU59702.1"/>
    <property type="molecule type" value="Genomic_DNA"/>
</dbReference>
<protein>
    <recommendedName>
        <fullName evidence="4">Secreted protein</fullName>
    </recommendedName>
</protein>
<evidence type="ECO:0008006" key="4">
    <source>
        <dbReference type="Google" id="ProtNLM"/>
    </source>
</evidence>
<sequence length="139" mass="14807" precursor="true">MVPFRSIIAFVLAAALAFPPAVMASCCCDQTITASHPVASPSCCCGSTSAASAADVLCGLDGNRHNEQDPSSCACLSRTESFAVVTSNVDRPDSVAVALLSYPASEFADSAFPVRRERTDRWRVPSHNQRQSLLSVWLK</sequence>
<dbReference type="AlphaFoldDB" id="A0A5C6FFY2"/>
<name>A0A5C6FFY2_9PLAN</name>